<keyword evidence="5 8" id="KW-0808">Transferase</keyword>
<reference evidence="8 9" key="1">
    <citation type="submission" date="2016-08" db="EMBL/GenBank/DDBJ databases">
        <title>New Insights into Marine Group III Euryarchaeota, from dark to light.</title>
        <authorList>
            <person name="Haro-Moreno J.M."/>
            <person name="Rodriguez-Valera F."/>
            <person name="Lopez-Garcia P."/>
            <person name="Moreira D."/>
            <person name="Martin-Cuadrado A.B."/>
        </authorList>
    </citation>
    <scope>NUCLEOTIDE SEQUENCE [LARGE SCALE GENOMIC DNA]</scope>
    <source>
        <strain evidence="8">CG-Bathy1</strain>
    </source>
</reference>
<evidence type="ECO:0000313" key="9">
    <source>
        <dbReference type="Proteomes" id="UP000183815"/>
    </source>
</evidence>
<organism evidence="8 9">
    <name type="scientific">Marine Group III euryarchaeote CG-Bathy1</name>
    <dbReference type="NCBI Taxonomy" id="1889001"/>
    <lineage>
        <taxon>Archaea</taxon>
        <taxon>Methanobacteriati</taxon>
        <taxon>Thermoplasmatota</taxon>
        <taxon>Thermoplasmata</taxon>
        <taxon>Candidatus Thermoprofundales</taxon>
    </lineage>
</organism>
<comment type="caution">
    <text evidence="8">The sequence shown here is derived from an EMBL/GenBank/DDBJ whole genome shotgun (WGS) entry which is preliminary data.</text>
</comment>
<dbReference type="CDD" id="cd00609">
    <property type="entry name" value="AAT_like"/>
    <property type="match status" value="1"/>
</dbReference>
<dbReference type="InterPro" id="IPR050596">
    <property type="entry name" value="AspAT/PAT-like"/>
</dbReference>
<evidence type="ECO:0000313" key="8">
    <source>
        <dbReference type="EMBL" id="OIR20090.1"/>
    </source>
</evidence>
<dbReference type="Pfam" id="PF00155">
    <property type="entry name" value="Aminotran_1_2"/>
    <property type="match status" value="1"/>
</dbReference>
<dbReference type="GO" id="GO:0006520">
    <property type="term" value="P:amino acid metabolic process"/>
    <property type="evidence" value="ECO:0007669"/>
    <property type="project" value="InterPro"/>
</dbReference>
<dbReference type="InterPro" id="IPR015422">
    <property type="entry name" value="PyrdxlP-dep_Trfase_small"/>
</dbReference>
<proteinExistence type="inferred from homology"/>
<evidence type="ECO:0000256" key="3">
    <source>
        <dbReference type="ARBA" id="ARBA00011738"/>
    </source>
</evidence>
<keyword evidence="4 8" id="KW-0032">Aminotransferase</keyword>
<gene>
    <name evidence="8" type="ORF">BEU04_04045</name>
</gene>
<dbReference type="InterPro" id="IPR004839">
    <property type="entry name" value="Aminotransferase_I/II_large"/>
</dbReference>
<dbReference type="SUPFAM" id="SSF53383">
    <property type="entry name" value="PLP-dependent transferases"/>
    <property type="match status" value="1"/>
</dbReference>
<protein>
    <submittedName>
        <fullName evidence="8">Aspartate aminotransferase</fullName>
    </submittedName>
</protein>
<name>A0A1J5TGL2_9ARCH</name>
<evidence type="ECO:0000256" key="1">
    <source>
        <dbReference type="ARBA" id="ARBA00001933"/>
    </source>
</evidence>
<dbReference type="InterPro" id="IPR015421">
    <property type="entry name" value="PyrdxlP-dep_Trfase_major"/>
</dbReference>
<accession>A0A1J5TGL2</accession>
<comment type="similarity">
    <text evidence="2">Belongs to the class-I pyridoxal-phosphate-dependent aminotransferase family.</text>
</comment>
<dbReference type="Gene3D" id="3.90.1150.10">
    <property type="entry name" value="Aspartate Aminotransferase, domain 1"/>
    <property type="match status" value="1"/>
</dbReference>
<dbReference type="GO" id="GO:0030170">
    <property type="term" value="F:pyridoxal phosphate binding"/>
    <property type="evidence" value="ECO:0007669"/>
    <property type="project" value="InterPro"/>
</dbReference>
<dbReference type="Proteomes" id="UP000183815">
    <property type="component" value="Unassembled WGS sequence"/>
</dbReference>
<evidence type="ECO:0000256" key="6">
    <source>
        <dbReference type="ARBA" id="ARBA00022898"/>
    </source>
</evidence>
<dbReference type="InterPro" id="IPR015424">
    <property type="entry name" value="PyrdxlP-dep_Trfase"/>
</dbReference>
<dbReference type="PANTHER" id="PTHR46383">
    <property type="entry name" value="ASPARTATE AMINOTRANSFERASE"/>
    <property type="match status" value="1"/>
</dbReference>
<dbReference type="Gene3D" id="3.40.640.10">
    <property type="entry name" value="Type I PLP-dependent aspartate aminotransferase-like (Major domain)"/>
    <property type="match status" value="1"/>
</dbReference>
<comment type="subunit">
    <text evidence="3">Homodimer.</text>
</comment>
<feature type="domain" description="Aminotransferase class I/classII large" evidence="7">
    <location>
        <begin position="38"/>
        <end position="361"/>
    </location>
</feature>
<sequence>MSVAKRMDLLGSETAFAVSAEAATLAATGKKIFPFHLGDINLPTPATIVSAVKEAIKAGKTGYCPSPGIPELREALGKDVGDSRGLNYGIDNVSIQPGGKPSIGKYIASMMEKGDVVLYPNPGYPIYESQIEFYGGVAHPYGYVNTSDGLRLDFDAIESGIKKGAKHIFYNNYNNPTGASSPDEEMQRLANLVVENDIFLISDDAYFDTLYEGTPQSIASLPGMYDRTLTMYTFSKKFAMTGWRLGGAIGPKEVIEQITRLNVNMESCTTHFIQYAGVAGLNAPKEETQAIIDELRGRRDILVKILNGIDGVEAHIPEAGFYVFPKITGLMQRMGFNDVEEFRKSALNETGVSFCCRHHFGRPLEGEADFYIRMAFSGIGKDDLQEGMDLFRNWIDSNSK</sequence>
<evidence type="ECO:0000256" key="5">
    <source>
        <dbReference type="ARBA" id="ARBA00022679"/>
    </source>
</evidence>
<keyword evidence="6" id="KW-0663">Pyridoxal phosphate</keyword>
<evidence type="ECO:0000256" key="4">
    <source>
        <dbReference type="ARBA" id="ARBA00022576"/>
    </source>
</evidence>
<dbReference type="PANTHER" id="PTHR46383:SF1">
    <property type="entry name" value="ASPARTATE AMINOTRANSFERASE"/>
    <property type="match status" value="1"/>
</dbReference>
<dbReference type="EMBL" id="MIYU01000003">
    <property type="protein sequence ID" value="OIR20090.1"/>
    <property type="molecule type" value="Genomic_DNA"/>
</dbReference>
<dbReference type="AlphaFoldDB" id="A0A1J5TGL2"/>
<dbReference type="GO" id="GO:0008483">
    <property type="term" value="F:transaminase activity"/>
    <property type="evidence" value="ECO:0007669"/>
    <property type="project" value="UniProtKB-KW"/>
</dbReference>
<evidence type="ECO:0000256" key="2">
    <source>
        <dbReference type="ARBA" id="ARBA00007441"/>
    </source>
</evidence>
<evidence type="ECO:0000259" key="7">
    <source>
        <dbReference type="Pfam" id="PF00155"/>
    </source>
</evidence>
<comment type="cofactor">
    <cofactor evidence="1">
        <name>pyridoxal 5'-phosphate</name>
        <dbReference type="ChEBI" id="CHEBI:597326"/>
    </cofactor>
</comment>